<evidence type="ECO:0000313" key="7">
    <source>
        <dbReference type="Proteomes" id="UP000019205"/>
    </source>
</evidence>
<protein>
    <submittedName>
        <fullName evidence="6">Putative esterase of the alpha-beta hydrolase superfamily</fullName>
    </submittedName>
</protein>
<feature type="domain" description="PNPLA" evidence="5">
    <location>
        <begin position="5"/>
        <end position="218"/>
    </location>
</feature>
<dbReference type="SUPFAM" id="SSF52151">
    <property type="entry name" value="FabD/lysophospholipase-like"/>
    <property type="match status" value="1"/>
</dbReference>
<comment type="caution">
    <text evidence="4">Lacks conserved residue(s) required for the propagation of feature annotation.</text>
</comment>
<dbReference type="InterPro" id="IPR002641">
    <property type="entry name" value="PNPLA_dom"/>
</dbReference>
<dbReference type="Pfam" id="PF01734">
    <property type="entry name" value="Patatin"/>
    <property type="match status" value="1"/>
</dbReference>
<accession>A4ABT8</accession>
<sequence>MKNALILSGGGARAAYQVGVLKAIAELLPVGAKNPFSVVCGTSAGAINAVTVAAHDGSFAEGVAILESVWMGLTPDDVYRSGWGAMARSGGRLALSLVNRGVGVGKPVALLDNSPLRELIKSTINFEKIDRAIARGDLDAVCVTATGYQSARSMCFYQAGSDVSDWSRYRRSGRRTLLNTDHLMASSAIPTMFPATRIEYEYFGDGAVRQLAPLSPALHLGADRLFIVGVSANRERHPADPLPRTSAAHSPSLAQIIGHLLNSAFIDSLESDIERLDRINKLLASLPPDSRDNASDLRFIERQVISPTEELDVIAATHIDALHPSVRFLLRATGGTESGAGSTAASYLLFARPFVESLIALGYRDAMWRRDDISGFLRVEMKA</sequence>
<evidence type="ECO:0000256" key="3">
    <source>
        <dbReference type="ARBA" id="ARBA00023098"/>
    </source>
</evidence>
<dbReference type="OrthoDB" id="9798773at2"/>
<dbReference type="InterPro" id="IPR016035">
    <property type="entry name" value="Acyl_Trfase/lysoPLipase"/>
</dbReference>
<dbReference type="CDD" id="cd07209">
    <property type="entry name" value="Pat_hypo_Ecoli_Z1214_like"/>
    <property type="match status" value="1"/>
</dbReference>
<evidence type="ECO:0000313" key="6">
    <source>
        <dbReference type="EMBL" id="EAQ96601.1"/>
    </source>
</evidence>
<keyword evidence="1 4" id="KW-0378">Hydrolase</keyword>
<feature type="short sequence motif" description="GXSXG" evidence="4">
    <location>
        <begin position="41"/>
        <end position="45"/>
    </location>
</feature>
<comment type="caution">
    <text evidence="6">The sequence shown here is derived from an EMBL/GenBank/DDBJ whole genome shotgun (WGS) entry which is preliminary data.</text>
</comment>
<dbReference type="PANTHER" id="PTHR14226">
    <property type="entry name" value="NEUROPATHY TARGET ESTERASE/SWISS CHEESE D.MELANOGASTER"/>
    <property type="match status" value="1"/>
</dbReference>
<dbReference type="PANTHER" id="PTHR14226:SF57">
    <property type="entry name" value="BLR7027 PROTEIN"/>
    <property type="match status" value="1"/>
</dbReference>
<organism evidence="6 7">
    <name type="scientific">Congregibacter litoralis KT71</name>
    <dbReference type="NCBI Taxonomy" id="314285"/>
    <lineage>
        <taxon>Bacteria</taxon>
        <taxon>Pseudomonadati</taxon>
        <taxon>Pseudomonadota</taxon>
        <taxon>Gammaproteobacteria</taxon>
        <taxon>Cellvibrionales</taxon>
        <taxon>Halieaceae</taxon>
        <taxon>Congregibacter</taxon>
    </lineage>
</organism>
<dbReference type="GO" id="GO:0016787">
    <property type="term" value="F:hydrolase activity"/>
    <property type="evidence" value="ECO:0007669"/>
    <property type="project" value="UniProtKB-UniRule"/>
</dbReference>
<dbReference type="eggNOG" id="COG1752">
    <property type="taxonomic scope" value="Bacteria"/>
</dbReference>
<dbReference type="AlphaFoldDB" id="A4ABT8"/>
<proteinExistence type="predicted"/>
<dbReference type="HOGENOM" id="CLU_042893_0_0_6"/>
<dbReference type="Gene3D" id="3.40.1090.10">
    <property type="entry name" value="Cytosolic phospholipase A2 catalytic domain"/>
    <property type="match status" value="1"/>
</dbReference>
<evidence type="ECO:0000256" key="4">
    <source>
        <dbReference type="PROSITE-ProRule" id="PRU01161"/>
    </source>
</evidence>
<keyword evidence="2 4" id="KW-0442">Lipid degradation</keyword>
<keyword evidence="3 4" id="KW-0443">Lipid metabolism</keyword>
<dbReference type="STRING" id="314285.KT71_06237"/>
<feature type="active site" description="Proton acceptor" evidence="4">
    <location>
        <position position="205"/>
    </location>
</feature>
<dbReference type="EMBL" id="AAOA02000004">
    <property type="protein sequence ID" value="EAQ96601.1"/>
    <property type="molecule type" value="Genomic_DNA"/>
</dbReference>
<feature type="short sequence motif" description="DGA/G" evidence="4">
    <location>
        <begin position="205"/>
        <end position="207"/>
    </location>
</feature>
<dbReference type="InterPro" id="IPR050301">
    <property type="entry name" value="NTE"/>
</dbReference>
<dbReference type="PROSITE" id="PS51635">
    <property type="entry name" value="PNPLA"/>
    <property type="match status" value="1"/>
</dbReference>
<reference evidence="6 7" key="1">
    <citation type="journal article" date="2007" name="Proc. Natl. Acad. Sci. U.S.A.">
        <title>Characterization of a marine gammaproteobacterium capable of aerobic anoxygenic photosynthesis.</title>
        <authorList>
            <person name="Fuchs B.M."/>
            <person name="Spring S."/>
            <person name="Teeling H."/>
            <person name="Quast C."/>
            <person name="Wulf J."/>
            <person name="Schattenhofer M."/>
            <person name="Yan S."/>
            <person name="Ferriera S."/>
            <person name="Johnson J."/>
            <person name="Glockner F.O."/>
            <person name="Amann R."/>
        </authorList>
    </citation>
    <scope>NUCLEOTIDE SEQUENCE [LARGE SCALE GENOMIC DNA]</scope>
    <source>
        <strain evidence="6">KT71</strain>
    </source>
</reference>
<evidence type="ECO:0000259" key="5">
    <source>
        <dbReference type="PROSITE" id="PS51635"/>
    </source>
</evidence>
<feature type="active site" description="Nucleophile" evidence="4">
    <location>
        <position position="43"/>
    </location>
</feature>
<reference evidence="6 7" key="2">
    <citation type="journal article" date="2009" name="PLoS ONE">
        <title>The photosynthetic apparatus and its regulation in the aerobic gammaproteobacterium Congregibacter litoralis gen. nov., sp. nov.</title>
        <authorList>
            <person name="Spring S."/>
            <person name="Lunsdorf H."/>
            <person name="Fuchs B.M."/>
            <person name="Tindall B.J."/>
        </authorList>
    </citation>
    <scope>NUCLEOTIDE SEQUENCE [LARGE SCALE GENOMIC DNA]</scope>
    <source>
        <strain evidence="6">KT71</strain>
    </source>
</reference>
<evidence type="ECO:0000256" key="1">
    <source>
        <dbReference type="ARBA" id="ARBA00022801"/>
    </source>
</evidence>
<keyword evidence="7" id="KW-1185">Reference proteome</keyword>
<dbReference type="RefSeq" id="WP_008293668.1">
    <property type="nucleotide sequence ID" value="NZ_CM002299.1"/>
</dbReference>
<dbReference type="GO" id="GO:0016042">
    <property type="term" value="P:lipid catabolic process"/>
    <property type="evidence" value="ECO:0007669"/>
    <property type="project" value="UniProtKB-UniRule"/>
</dbReference>
<dbReference type="Proteomes" id="UP000019205">
    <property type="component" value="Chromosome"/>
</dbReference>
<gene>
    <name evidence="6" type="ORF">KT71_06237</name>
</gene>
<name>A4ABT8_9GAMM</name>
<evidence type="ECO:0000256" key="2">
    <source>
        <dbReference type="ARBA" id="ARBA00022963"/>
    </source>
</evidence>